<gene>
    <name evidence="4" type="ORF">SETTUDRAFT_163829</name>
</gene>
<feature type="domain" description="C2H2-type" evidence="3">
    <location>
        <begin position="272"/>
        <end position="303"/>
    </location>
</feature>
<reference evidence="4 5" key="2">
    <citation type="journal article" date="2013" name="PLoS Genet.">
        <title>Comparative genome structure, secondary metabolite, and effector coding capacity across Cochliobolus pathogens.</title>
        <authorList>
            <person name="Condon B.J."/>
            <person name="Leng Y."/>
            <person name="Wu D."/>
            <person name="Bushley K.E."/>
            <person name="Ohm R.A."/>
            <person name="Otillar R."/>
            <person name="Martin J."/>
            <person name="Schackwitz W."/>
            <person name="Grimwood J."/>
            <person name="MohdZainudin N."/>
            <person name="Xue C."/>
            <person name="Wang R."/>
            <person name="Manning V.A."/>
            <person name="Dhillon B."/>
            <person name="Tu Z.J."/>
            <person name="Steffenson B.J."/>
            <person name="Salamov A."/>
            <person name="Sun H."/>
            <person name="Lowry S."/>
            <person name="LaButti K."/>
            <person name="Han J."/>
            <person name="Copeland A."/>
            <person name="Lindquist E."/>
            <person name="Barry K."/>
            <person name="Schmutz J."/>
            <person name="Baker S.E."/>
            <person name="Ciuffetti L.M."/>
            <person name="Grigoriev I.V."/>
            <person name="Zhong S."/>
            <person name="Turgeon B.G."/>
        </authorList>
    </citation>
    <scope>NUCLEOTIDE SEQUENCE [LARGE SCALE GENOMIC DNA]</scope>
    <source>
        <strain evidence="5">28A</strain>
    </source>
</reference>
<feature type="compositionally biased region" description="Polar residues" evidence="2">
    <location>
        <begin position="236"/>
        <end position="245"/>
    </location>
</feature>
<dbReference type="eggNOG" id="KOG1721">
    <property type="taxonomic scope" value="Eukaryota"/>
</dbReference>
<feature type="compositionally biased region" description="Acidic residues" evidence="2">
    <location>
        <begin position="211"/>
        <end position="232"/>
    </location>
</feature>
<keyword evidence="1" id="KW-0863">Zinc-finger</keyword>
<dbReference type="InterPro" id="IPR013087">
    <property type="entry name" value="Znf_C2H2_type"/>
</dbReference>
<dbReference type="RefSeq" id="XP_008027584.1">
    <property type="nucleotide sequence ID" value="XM_008029393.1"/>
</dbReference>
<evidence type="ECO:0000313" key="5">
    <source>
        <dbReference type="Proteomes" id="UP000016935"/>
    </source>
</evidence>
<dbReference type="HOGENOM" id="CLU_062843_0_0_1"/>
<protein>
    <recommendedName>
        <fullName evidence="3">C2H2-type domain-containing protein</fullName>
    </recommendedName>
</protein>
<sequence length="382" mass="43181">MMERRAHTFTSSPYQYTGSYYTSPGPSTCSEHGPMTPEPGHVSFDTRMPFQNFGREPAISQPLSAPMDIMDPWALEAPPCGSPLSTSSSISHPESVPTPPFTGLSMYEALEPAFHHPRDTSVSYPACTNDTDPLWQSNYADPATWDSRSFVLPYQGVPNYGPRTLQLPPSFPTQAHVSAPGPHTAYHTSQQYSIVHPVNSADIKMSSPVSNEDDSEGQTDWDSDDSDSDDGPPSDNWTNTATNSGRSKHFFKVQGWPRSTCNAPTRSETGKFECQHLVGPQHTPCRKRFGRPEHLSRHIRSVHRIGLKKLDVCRVPNCQRPFTRSDNLRQHYFIHLKVPKRKSNNPKLTWPEMKEILNTKKDRSLRRWLKAKLREEEEARLK</sequence>
<dbReference type="EMBL" id="KB908703">
    <property type="protein sequence ID" value="EOA85108.1"/>
    <property type="molecule type" value="Genomic_DNA"/>
</dbReference>
<dbReference type="Gene3D" id="3.30.160.60">
    <property type="entry name" value="Classic Zinc Finger"/>
    <property type="match status" value="1"/>
</dbReference>
<dbReference type="GeneID" id="19398908"/>
<feature type="domain" description="C2H2-type" evidence="3">
    <location>
        <begin position="311"/>
        <end position="335"/>
    </location>
</feature>
<feature type="region of interest" description="Disordered" evidence="2">
    <location>
        <begin position="203"/>
        <end position="248"/>
    </location>
</feature>
<accession>R0JVX2</accession>
<dbReference type="STRING" id="671987.R0JVX2"/>
<keyword evidence="1" id="KW-0862">Zinc</keyword>
<evidence type="ECO:0000256" key="1">
    <source>
        <dbReference type="PROSITE-ProRule" id="PRU00042"/>
    </source>
</evidence>
<evidence type="ECO:0000259" key="3">
    <source>
        <dbReference type="PROSITE" id="PS50157"/>
    </source>
</evidence>
<dbReference type="OrthoDB" id="10018191at2759"/>
<organism evidence="4 5">
    <name type="scientific">Exserohilum turcicum (strain 28A)</name>
    <name type="common">Northern leaf blight fungus</name>
    <name type="synonym">Setosphaeria turcica</name>
    <dbReference type="NCBI Taxonomy" id="671987"/>
    <lineage>
        <taxon>Eukaryota</taxon>
        <taxon>Fungi</taxon>
        <taxon>Dikarya</taxon>
        <taxon>Ascomycota</taxon>
        <taxon>Pezizomycotina</taxon>
        <taxon>Dothideomycetes</taxon>
        <taxon>Pleosporomycetidae</taxon>
        <taxon>Pleosporales</taxon>
        <taxon>Pleosporineae</taxon>
        <taxon>Pleosporaceae</taxon>
        <taxon>Exserohilum</taxon>
    </lineage>
</organism>
<evidence type="ECO:0000256" key="2">
    <source>
        <dbReference type="SAM" id="MobiDB-lite"/>
    </source>
</evidence>
<proteinExistence type="predicted"/>
<evidence type="ECO:0000313" key="4">
    <source>
        <dbReference type="EMBL" id="EOA85108.1"/>
    </source>
</evidence>
<reference evidence="4 5" key="1">
    <citation type="journal article" date="2012" name="PLoS Pathog.">
        <title>Diverse lifestyles and strategies of plant pathogenesis encoded in the genomes of eighteen Dothideomycetes fungi.</title>
        <authorList>
            <person name="Ohm R.A."/>
            <person name="Feau N."/>
            <person name="Henrissat B."/>
            <person name="Schoch C.L."/>
            <person name="Horwitz B.A."/>
            <person name="Barry K.W."/>
            <person name="Condon B.J."/>
            <person name="Copeland A.C."/>
            <person name="Dhillon B."/>
            <person name="Glaser F."/>
            <person name="Hesse C.N."/>
            <person name="Kosti I."/>
            <person name="LaButti K."/>
            <person name="Lindquist E.A."/>
            <person name="Lucas S."/>
            <person name="Salamov A.A."/>
            <person name="Bradshaw R.E."/>
            <person name="Ciuffetti L."/>
            <person name="Hamelin R.C."/>
            <person name="Kema G.H.J."/>
            <person name="Lawrence C."/>
            <person name="Scott J.A."/>
            <person name="Spatafora J.W."/>
            <person name="Turgeon B.G."/>
            <person name="de Wit P.J.G.M."/>
            <person name="Zhong S."/>
            <person name="Goodwin S.B."/>
            <person name="Grigoriev I.V."/>
        </authorList>
    </citation>
    <scope>NUCLEOTIDE SEQUENCE [LARGE SCALE GENOMIC DNA]</scope>
    <source>
        <strain evidence="5">28A</strain>
    </source>
</reference>
<keyword evidence="1" id="KW-0479">Metal-binding</keyword>
<dbReference type="AlphaFoldDB" id="R0JVX2"/>
<dbReference type="PROSITE" id="PS50157">
    <property type="entry name" value="ZINC_FINGER_C2H2_2"/>
    <property type="match status" value="2"/>
</dbReference>
<dbReference type="PROSITE" id="PS00028">
    <property type="entry name" value="ZINC_FINGER_C2H2_1"/>
    <property type="match status" value="1"/>
</dbReference>
<name>R0JVX2_EXST2</name>
<dbReference type="Pfam" id="PF00096">
    <property type="entry name" value="zf-C2H2"/>
    <property type="match status" value="1"/>
</dbReference>
<keyword evidence="5" id="KW-1185">Reference proteome</keyword>
<dbReference type="Proteomes" id="UP000016935">
    <property type="component" value="Unassembled WGS sequence"/>
</dbReference>
<dbReference type="GO" id="GO:0008270">
    <property type="term" value="F:zinc ion binding"/>
    <property type="evidence" value="ECO:0007669"/>
    <property type="project" value="UniProtKB-KW"/>
</dbReference>